<dbReference type="PANTHER" id="PTHR46577:SF2">
    <property type="entry name" value="TRANSCRIPTIONAL REGULATORY PROTEIN"/>
    <property type="match status" value="1"/>
</dbReference>
<dbReference type="Gene3D" id="3.40.640.10">
    <property type="entry name" value="Type I PLP-dependent aspartate aminotransferase-like (Major domain)"/>
    <property type="match status" value="1"/>
</dbReference>
<accession>A0A229P4F1</accession>
<keyword evidence="3" id="KW-0808">Transferase</keyword>
<dbReference type="InterPro" id="IPR051446">
    <property type="entry name" value="HTH_trans_reg/aminotransferase"/>
</dbReference>
<dbReference type="PANTHER" id="PTHR46577">
    <property type="entry name" value="HTH-TYPE TRANSCRIPTIONAL REGULATORY PROTEIN GABR"/>
    <property type="match status" value="1"/>
</dbReference>
<keyword evidence="3" id="KW-0032">Aminotransferase</keyword>
<dbReference type="InterPro" id="IPR036388">
    <property type="entry name" value="WH-like_DNA-bd_sf"/>
</dbReference>
<dbReference type="InterPro" id="IPR004839">
    <property type="entry name" value="Aminotransferase_I/II_large"/>
</dbReference>
<dbReference type="InterPro" id="IPR015421">
    <property type="entry name" value="PyrdxlP-dep_Trfase_major"/>
</dbReference>
<dbReference type="Pfam" id="PF00155">
    <property type="entry name" value="Aminotran_1_2"/>
    <property type="match status" value="1"/>
</dbReference>
<dbReference type="GO" id="GO:0003700">
    <property type="term" value="F:DNA-binding transcription factor activity"/>
    <property type="evidence" value="ECO:0007669"/>
    <property type="project" value="InterPro"/>
</dbReference>
<evidence type="ECO:0000259" key="8">
    <source>
        <dbReference type="PROSITE" id="PS50949"/>
    </source>
</evidence>
<evidence type="ECO:0000313" key="10">
    <source>
        <dbReference type="Proteomes" id="UP000215145"/>
    </source>
</evidence>
<dbReference type="GO" id="GO:0030170">
    <property type="term" value="F:pyridoxal phosphate binding"/>
    <property type="evidence" value="ECO:0007669"/>
    <property type="project" value="InterPro"/>
</dbReference>
<keyword evidence="7" id="KW-0804">Transcription</keyword>
<keyword evidence="5" id="KW-0805">Transcription regulation</keyword>
<dbReference type="GO" id="GO:0003677">
    <property type="term" value="F:DNA binding"/>
    <property type="evidence" value="ECO:0007669"/>
    <property type="project" value="UniProtKB-KW"/>
</dbReference>
<protein>
    <submittedName>
        <fullName evidence="9">GntR family transcriptional regulator</fullName>
    </submittedName>
</protein>
<evidence type="ECO:0000256" key="7">
    <source>
        <dbReference type="ARBA" id="ARBA00023163"/>
    </source>
</evidence>
<dbReference type="Pfam" id="PF00392">
    <property type="entry name" value="GntR"/>
    <property type="match status" value="1"/>
</dbReference>
<dbReference type="InterPro" id="IPR015424">
    <property type="entry name" value="PyrdxlP-dep_Trfase"/>
</dbReference>
<dbReference type="AlphaFoldDB" id="A0A229P4F1"/>
<evidence type="ECO:0000256" key="4">
    <source>
        <dbReference type="ARBA" id="ARBA00022898"/>
    </source>
</evidence>
<evidence type="ECO:0000256" key="1">
    <source>
        <dbReference type="ARBA" id="ARBA00001933"/>
    </source>
</evidence>
<keyword evidence="10" id="KW-1185">Reference proteome</keyword>
<dbReference type="OrthoDB" id="9802601at2"/>
<comment type="caution">
    <text evidence="9">The sequence shown here is derived from an EMBL/GenBank/DDBJ whole genome shotgun (WGS) entry which is preliminary data.</text>
</comment>
<comment type="similarity">
    <text evidence="2">In the C-terminal section; belongs to the class-I pyridoxal-phosphate-dependent aminotransferase family.</text>
</comment>
<dbReference type="Proteomes" id="UP000215145">
    <property type="component" value="Unassembled WGS sequence"/>
</dbReference>
<comment type="cofactor">
    <cofactor evidence="1">
        <name>pyridoxal 5'-phosphate</name>
        <dbReference type="ChEBI" id="CHEBI:597326"/>
    </cofactor>
</comment>
<dbReference type="SMART" id="SM00345">
    <property type="entry name" value="HTH_GNTR"/>
    <property type="match status" value="1"/>
</dbReference>
<dbReference type="EMBL" id="NMUQ01000001">
    <property type="protein sequence ID" value="OXM16957.1"/>
    <property type="molecule type" value="Genomic_DNA"/>
</dbReference>
<feature type="domain" description="HTH gntR-type" evidence="8">
    <location>
        <begin position="1"/>
        <end position="69"/>
    </location>
</feature>
<dbReference type="SUPFAM" id="SSF53383">
    <property type="entry name" value="PLP-dependent transferases"/>
    <property type="match status" value="1"/>
</dbReference>
<evidence type="ECO:0000256" key="6">
    <source>
        <dbReference type="ARBA" id="ARBA00023125"/>
    </source>
</evidence>
<keyword evidence="6" id="KW-0238">DNA-binding</keyword>
<gene>
    <name evidence="9" type="ORF">CGZ75_10040</name>
</gene>
<dbReference type="GO" id="GO:0008483">
    <property type="term" value="F:transaminase activity"/>
    <property type="evidence" value="ECO:0007669"/>
    <property type="project" value="UniProtKB-KW"/>
</dbReference>
<dbReference type="Gene3D" id="1.10.10.10">
    <property type="entry name" value="Winged helix-like DNA-binding domain superfamily/Winged helix DNA-binding domain"/>
    <property type="match status" value="1"/>
</dbReference>
<proteinExistence type="inferred from homology"/>
<keyword evidence="4" id="KW-0663">Pyridoxal phosphate</keyword>
<reference evidence="9 10" key="1">
    <citation type="submission" date="2017-07" db="EMBL/GenBank/DDBJ databases">
        <title>Paenibacillus herberti R33 genome sequencing and assembly.</title>
        <authorList>
            <person name="Su W."/>
        </authorList>
    </citation>
    <scope>NUCLEOTIDE SEQUENCE [LARGE SCALE GENOMIC DNA]</scope>
    <source>
        <strain evidence="9 10">R33</strain>
    </source>
</reference>
<sequence>MSKYGEILAEWEQRLANGLVRPGQKLPSVRSAAEQHECSISTVLRAYSELEKRHLIYSIPQSGYYAVGRTSDGSHESSTAGGTIDFASVLPDSELFPYRDFQHCLNKAIDTYRHGLFQYGSTKGLDTLRRTLASHLASDQVYVGPDQIFVTAGVQPTLDLLARMPFPNGKSTVLVEQPSFDIYLRYLEAEGIPVVGVRRDGAGLDMEELERQFKEGDIKLFYTMSRYHNPLGTSLSGGQKRAVAKLAAKHDVYVVEDDYMADLGEERSFKPIHACDRSRVIYLKSFSKAIFPGLRLGLAAFPEHLVDWFEERQRYSVTSLLSQAALDIFFRSGMYDRHKLRIGSRYAARMKEMNEAVLEHHASGVLQHSSSGSGIYIALGLPQTVNLERLTARLEASGIEARSGKDFYLRSWLERDKFLRLSISRANSSQIQNGVRAIVEAAVKANHL</sequence>
<dbReference type="InterPro" id="IPR036390">
    <property type="entry name" value="WH_DNA-bd_sf"/>
</dbReference>
<name>A0A229P4F1_9BACL</name>
<dbReference type="CDD" id="cd07377">
    <property type="entry name" value="WHTH_GntR"/>
    <property type="match status" value="1"/>
</dbReference>
<dbReference type="CDD" id="cd00609">
    <property type="entry name" value="AAT_like"/>
    <property type="match status" value="1"/>
</dbReference>
<dbReference type="PROSITE" id="PS50949">
    <property type="entry name" value="HTH_GNTR"/>
    <property type="match status" value="1"/>
</dbReference>
<evidence type="ECO:0000256" key="3">
    <source>
        <dbReference type="ARBA" id="ARBA00022576"/>
    </source>
</evidence>
<organism evidence="9 10">
    <name type="scientific">Paenibacillus herberti</name>
    <dbReference type="NCBI Taxonomy" id="1619309"/>
    <lineage>
        <taxon>Bacteria</taxon>
        <taxon>Bacillati</taxon>
        <taxon>Bacillota</taxon>
        <taxon>Bacilli</taxon>
        <taxon>Bacillales</taxon>
        <taxon>Paenibacillaceae</taxon>
        <taxon>Paenibacillus</taxon>
    </lineage>
</organism>
<dbReference type="RefSeq" id="WP_089524038.1">
    <property type="nucleotide sequence ID" value="NZ_NMUQ01000001.1"/>
</dbReference>
<dbReference type="SUPFAM" id="SSF46785">
    <property type="entry name" value="Winged helix' DNA-binding domain"/>
    <property type="match status" value="1"/>
</dbReference>
<dbReference type="InterPro" id="IPR000524">
    <property type="entry name" value="Tscrpt_reg_HTH_GntR"/>
</dbReference>
<evidence type="ECO:0000256" key="2">
    <source>
        <dbReference type="ARBA" id="ARBA00005384"/>
    </source>
</evidence>
<evidence type="ECO:0000256" key="5">
    <source>
        <dbReference type="ARBA" id="ARBA00023015"/>
    </source>
</evidence>
<evidence type="ECO:0000313" key="9">
    <source>
        <dbReference type="EMBL" id="OXM16957.1"/>
    </source>
</evidence>